<dbReference type="SUPFAM" id="SSF55729">
    <property type="entry name" value="Acyl-CoA N-acyltransferases (Nat)"/>
    <property type="match status" value="1"/>
</dbReference>
<name>A0A6S6QTW7_9HYPH</name>
<protein>
    <submittedName>
        <fullName evidence="5">N-acetyltransferase</fullName>
    </submittedName>
</protein>
<keyword evidence="6" id="KW-1185">Reference proteome</keyword>
<dbReference type="RefSeq" id="WP_222875036.1">
    <property type="nucleotide sequence ID" value="NZ_AP023361.1"/>
</dbReference>
<comment type="similarity">
    <text evidence="1">Belongs to the acetyltransferase family.</text>
</comment>
<dbReference type="InterPro" id="IPR000182">
    <property type="entry name" value="GNAT_dom"/>
</dbReference>
<dbReference type="PANTHER" id="PTHR10545:SF29">
    <property type="entry name" value="GH14572P-RELATED"/>
    <property type="match status" value="1"/>
</dbReference>
<dbReference type="Proteomes" id="UP000515317">
    <property type="component" value="Chromosome"/>
</dbReference>
<reference evidence="5 6" key="1">
    <citation type="submission" date="2020-08" db="EMBL/GenBank/DDBJ databases">
        <title>Genome sequence of Rhizobiales bacterium strain IZ6.</title>
        <authorList>
            <person name="Nakai R."/>
            <person name="Naganuma T."/>
        </authorList>
    </citation>
    <scope>NUCLEOTIDE SEQUENCE [LARGE SCALE GENOMIC DNA]</scope>
    <source>
        <strain evidence="5 6">IZ6</strain>
    </source>
</reference>
<keyword evidence="2 5" id="KW-0808">Transferase</keyword>
<evidence type="ECO:0000259" key="4">
    <source>
        <dbReference type="PROSITE" id="PS51186"/>
    </source>
</evidence>
<dbReference type="InterPro" id="IPR051016">
    <property type="entry name" value="Diverse_Substrate_AcTransf"/>
</dbReference>
<keyword evidence="3" id="KW-0012">Acyltransferase</keyword>
<dbReference type="GO" id="GO:0008080">
    <property type="term" value="F:N-acetyltransferase activity"/>
    <property type="evidence" value="ECO:0007669"/>
    <property type="project" value="UniProtKB-ARBA"/>
</dbReference>
<dbReference type="KEGG" id="tso:IZ6_21220"/>
<evidence type="ECO:0000256" key="3">
    <source>
        <dbReference type="ARBA" id="ARBA00023315"/>
    </source>
</evidence>
<evidence type="ECO:0000256" key="2">
    <source>
        <dbReference type="ARBA" id="ARBA00022679"/>
    </source>
</evidence>
<accession>A0A6S6QTW7</accession>
<dbReference type="InterPro" id="IPR016181">
    <property type="entry name" value="Acyl_CoA_acyltransferase"/>
</dbReference>
<dbReference type="Gene3D" id="3.40.630.30">
    <property type="match status" value="1"/>
</dbReference>
<dbReference type="CDD" id="cd04301">
    <property type="entry name" value="NAT_SF"/>
    <property type="match status" value="1"/>
</dbReference>
<dbReference type="Pfam" id="PF00583">
    <property type="entry name" value="Acetyltransf_1"/>
    <property type="match status" value="1"/>
</dbReference>
<dbReference type="PROSITE" id="PS51186">
    <property type="entry name" value="GNAT"/>
    <property type="match status" value="1"/>
</dbReference>
<gene>
    <name evidence="5" type="ORF">IZ6_21220</name>
</gene>
<evidence type="ECO:0000313" key="6">
    <source>
        <dbReference type="Proteomes" id="UP000515317"/>
    </source>
</evidence>
<dbReference type="EMBL" id="AP023361">
    <property type="protein sequence ID" value="BCJ91387.1"/>
    <property type="molecule type" value="Genomic_DNA"/>
</dbReference>
<proteinExistence type="inferred from homology"/>
<evidence type="ECO:0000256" key="1">
    <source>
        <dbReference type="ARBA" id="ARBA00008694"/>
    </source>
</evidence>
<dbReference type="FunFam" id="3.40.630.30:FF:000064">
    <property type="entry name" value="GNAT family acetyltransferase"/>
    <property type="match status" value="1"/>
</dbReference>
<organism evidence="5 6">
    <name type="scientific">Terrihabitans soli</name>
    <dbReference type="NCBI Taxonomy" id="708113"/>
    <lineage>
        <taxon>Bacteria</taxon>
        <taxon>Pseudomonadati</taxon>
        <taxon>Pseudomonadota</taxon>
        <taxon>Alphaproteobacteria</taxon>
        <taxon>Hyphomicrobiales</taxon>
        <taxon>Terrihabitans</taxon>
    </lineage>
</organism>
<dbReference type="AlphaFoldDB" id="A0A6S6QTW7"/>
<sequence>MSLSIRPARPGEAGLVLGLVRELAVYEKLLHEVDATEEMIDRELFGEKPRAFCDIAEWNGEAAGLALWFYNFSTFRGRCGIYLEDLYVRPELRGKGIGKALLARLAQRCVEEGLTRFEWSVLDWNTPSIDFYKAMGAELKDEWTICRVSGDALEKLGSTRA</sequence>
<evidence type="ECO:0000313" key="5">
    <source>
        <dbReference type="EMBL" id="BCJ91387.1"/>
    </source>
</evidence>
<dbReference type="PANTHER" id="PTHR10545">
    <property type="entry name" value="DIAMINE N-ACETYLTRANSFERASE"/>
    <property type="match status" value="1"/>
</dbReference>
<feature type="domain" description="N-acetyltransferase" evidence="4">
    <location>
        <begin position="3"/>
        <end position="158"/>
    </location>
</feature>